<proteinExistence type="predicted"/>
<organism evidence="2">
    <name type="scientific">uncultured Dysgonomonas sp</name>
    <dbReference type="NCBI Taxonomy" id="206096"/>
    <lineage>
        <taxon>Bacteria</taxon>
        <taxon>Pseudomonadati</taxon>
        <taxon>Bacteroidota</taxon>
        <taxon>Bacteroidia</taxon>
        <taxon>Bacteroidales</taxon>
        <taxon>Dysgonomonadaceae</taxon>
        <taxon>Dysgonomonas</taxon>
        <taxon>environmental samples</taxon>
    </lineage>
</organism>
<protein>
    <submittedName>
        <fullName evidence="2">Uncharacterized protein</fullName>
    </submittedName>
</protein>
<dbReference type="AlphaFoldDB" id="A0A212JDM9"/>
<keyword evidence="1" id="KW-0812">Transmembrane</keyword>
<evidence type="ECO:0000256" key="1">
    <source>
        <dbReference type="SAM" id="Phobius"/>
    </source>
</evidence>
<dbReference type="EMBL" id="FLUL01000001">
    <property type="protein sequence ID" value="SBV97567.1"/>
    <property type="molecule type" value="Genomic_DNA"/>
</dbReference>
<sequence>MMIAKNNFSYIFDKLKHDLLFDLLSIISLLFLFYEAFNNK</sequence>
<keyword evidence="1" id="KW-0472">Membrane</keyword>
<feature type="transmembrane region" description="Helical" evidence="1">
    <location>
        <begin position="20"/>
        <end position="37"/>
    </location>
</feature>
<accession>A0A212JDM9</accession>
<keyword evidence="1" id="KW-1133">Transmembrane helix</keyword>
<name>A0A212JDM9_9BACT</name>
<evidence type="ECO:0000313" key="2">
    <source>
        <dbReference type="EMBL" id="SBV97567.1"/>
    </source>
</evidence>
<reference evidence="2" key="1">
    <citation type="submission" date="2016-04" db="EMBL/GenBank/DDBJ databases">
        <authorList>
            <person name="Evans L.H."/>
            <person name="Alamgir A."/>
            <person name="Owens N."/>
            <person name="Weber N.D."/>
            <person name="Virtaneva K."/>
            <person name="Barbian K."/>
            <person name="Babar A."/>
            <person name="Rosenke K."/>
        </authorList>
    </citation>
    <scope>NUCLEOTIDE SEQUENCE</scope>
    <source>
        <strain evidence="2">86-2</strain>
    </source>
</reference>
<gene>
    <name evidence="2" type="ORF">KL86DYS2_11295</name>
</gene>